<organism evidence="5 6">
    <name type="scientific">Sphingobacterium humi</name>
    <dbReference type="NCBI Taxonomy" id="1796905"/>
    <lineage>
        <taxon>Bacteria</taxon>
        <taxon>Pseudomonadati</taxon>
        <taxon>Bacteroidota</taxon>
        <taxon>Sphingobacteriia</taxon>
        <taxon>Sphingobacteriales</taxon>
        <taxon>Sphingobacteriaceae</taxon>
        <taxon>Sphingobacterium</taxon>
    </lineage>
</organism>
<evidence type="ECO:0000259" key="4">
    <source>
        <dbReference type="PROSITE" id="PS50830"/>
    </source>
</evidence>
<evidence type="ECO:0000313" key="5">
    <source>
        <dbReference type="EMBL" id="MVZ62077.1"/>
    </source>
</evidence>
<dbReference type="GO" id="GO:0016787">
    <property type="term" value="F:hydrolase activity"/>
    <property type="evidence" value="ECO:0007669"/>
    <property type="project" value="UniProtKB-KW"/>
</dbReference>
<feature type="domain" description="TNase-like" evidence="4">
    <location>
        <begin position="24"/>
        <end position="145"/>
    </location>
</feature>
<keyword evidence="1" id="KW-0540">Nuclease</keyword>
<dbReference type="InterPro" id="IPR016071">
    <property type="entry name" value="Staphylococal_nuclease_OB-fold"/>
</dbReference>
<dbReference type="OrthoDB" id="9805504at2"/>
<dbReference type="InterPro" id="IPR002071">
    <property type="entry name" value="Thermonucl_AS"/>
</dbReference>
<keyword evidence="6" id="KW-1185">Reference proteome</keyword>
<evidence type="ECO:0000256" key="3">
    <source>
        <dbReference type="ARBA" id="ARBA00022801"/>
    </source>
</evidence>
<reference evidence="5 6" key="1">
    <citation type="submission" date="2019-12" db="EMBL/GenBank/DDBJ databases">
        <authorList>
            <person name="Dong K."/>
        </authorList>
    </citation>
    <scope>NUCLEOTIDE SEQUENCE [LARGE SCALE GENOMIC DNA]</scope>
    <source>
        <strain evidence="5 6">JCM 31225</strain>
    </source>
</reference>
<comment type="caution">
    <text evidence="5">The sequence shown here is derived from an EMBL/GenBank/DDBJ whole genome shotgun (WGS) entry which is preliminary data.</text>
</comment>
<keyword evidence="3" id="KW-0378">Hydrolase</keyword>
<dbReference type="GO" id="GO:0004519">
    <property type="term" value="F:endonuclease activity"/>
    <property type="evidence" value="ECO:0007669"/>
    <property type="project" value="UniProtKB-KW"/>
</dbReference>
<sequence length="164" mass="19302">MFYPSRILLSLFFLFFTVFAFSQAMLHGRVIRVADGDTITLLDSLNQQHRVRLHGIDSPEKGQDFYQVARQFSNSFCFQQWVRVEVLDYDRYQRAIGKVYVGEQELNLALLKSGLAWHYLQFDRSESYAAAEAEAQLYQRGLWANPTRIAPWEFRKLKRRKVSP</sequence>
<dbReference type="InterPro" id="IPR035437">
    <property type="entry name" value="SNase_OB-fold_sf"/>
</dbReference>
<accession>A0A6N8KYA0</accession>
<evidence type="ECO:0000313" key="6">
    <source>
        <dbReference type="Proteomes" id="UP000435036"/>
    </source>
</evidence>
<evidence type="ECO:0000256" key="1">
    <source>
        <dbReference type="ARBA" id="ARBA00022722"/>
    </source>
</evidence>
<dbReference type="PROSITE" id="PS50830">
    <property type="entry name" value="TNASE_3"/>
    <property type="match status" value="1"/>
</dbReference>
<dbReference type="EMBL" id="WSQA01000005">
    <property type="protein sequence ID" value="MVZ62077.1"/>
    <property type="molecule type" value="Genomic_DNA"/>
</dbReference>
<dbReference type="PANTHER" id="PTHR12302">
    <property type="entry name" value="EBNA2 BINDING PROTEIN P100"/>
    <property type="match status" value="1"/>
</dbReference>
<dbReference type="Pfam" id="PF00565">
    <property type="entry name" value="SNase"/>
    <property type="match status" value="1"/>
</dbReference>
<gene>
    <name evidence="5" type="ORF">GQF63_08600</name>
</gene>
<proteinExistence type="predicted"/>
<dbReference type="AlphaFoldDB" id="A0A6N8KYA0"/>
<dbReference type="SUPFAM" id="SSF50199">
    <property type="entry name" value="Staphylococcal nuclease"/>
    <property type="match status" value="1"/>
</dbReference>
<dbReference type="PANTHER" id="PTHR12302:SF3">
    <property type="entry name" value="SERINE_THREONINE-PROTEIN KINASE 31"/>
    <property type="match status" value="1"/>
</dbReference>
<name>A0A6N8KYA0_9SPHI</name>
<dbReference type="RefSeq" id="WP_160368817.1">
    <property type="nucleotide sequence ID" value="NZ_WSQA01000005.1"/>
</dbReference>
<evidence type="ECO:0000256" key="2">
    <source>
        <dbReference type="ARBA" id="ARBA00022759"/>
    </source>
</evidence>
<dbReference type="SMART" id="SM00318">
    <property type="entry name" value="SNc"/>
    <property type="match status" value="1"/>
</dbReference>
<keyword evidence="2" id="KW-0255">Endonuclease</keyword>
<dbReference type="GO" id="GO:0003676">
    <property type="term" value="F:nucleic acid binding"/>
    <property type="evidence" value="ECO:0007669"/>
    <property type="project" value="InterPro"/>
</dbReference>
<dbReference type="Proteomes" id="UP000435036">
    <property type="component" value="Unassembled WGS sequence"/>
</dbReference>
<dbReference type="Gene3D" id="2.40.50.90">
    <property type="match status" value="1"/>
</dbReference>
<dbReference type="PROSITE" id="PS01123">
    <property type="entry name" value="TNASE_1"/>
    <property type="match status" value="1"/>
</dbReference>
<protein>
    <recommendedName>
        <fullName evidence="4">TNase-like domain-containing protein</fullName>
    </recommendedName>
</protein>